<dbReference type="PROSITE" id="PS51464">
    <property type="entry name" value="SIS"/>
    <property type="match status" value="1"/>
</dbReference>
<proteinExistence type="predicted"/>
<dbReference type="Pfam" id="PF01380">
    <property type="entry name" value="SIS"/>
    <property type="match status" value="2"/>
</dbReference>
<dbReference type="GO" id="GO:0006002">
    <property type="term" value="P:fructose 6-phosphate metabolic process"/>
    <property type="evidence" value="ECO:0007669"/>
    <property type="project" value="TreeGrafter"/>
</dbReference>
<dbReference type="CDD" id="cd05009">
    <property type="entry name" value="SIS_GlmS_GlmD_2"/>
    <property type="match status" value="1"/>
</dbReference>
<evidence type="ECO:0000313" key="3">
    <source>
        <dbReference type="EMBL" id="MPM28353.1"/>
    </source>
</evidence>
<dbReference type="InterPro" id="IPR046348">
    <property type="entry name" value="SIS_dom_sf"/>
</dbReference>
<dbReference type="EMBL" id="VSSQ01005231">
    <property type="protein sequence ID" value="MPM28353.1"/>
    <property type="molecule type" value="Genomic_DNA"/>
</dbReference>
<keyword evidence="1" id="KW-0677">Repeat</keyword>
<organism evidence="3">
    <name type="scientific">bioreactor metagenome</name>
    <dbReference type="NCBI Taxonomy" id="1076179"/>
    <lineage>
        <taxon>unclassified sequences</taxon>
        <taxon>metagenomes</taxon>
        <taxon>ecological metagenomes</taxon>
    </lineage>
</organism>
<dbReference type="InterPro" id="IPR035466">
    <property type="entry name" value="GlmS/AgaS_SIS"/>
</dbReference>
<dbReference type="GO" id="GO:0097367">
    <property type="term" value="F:carbohydrate derivative binding"/>
    <property type="evidence" value="ECO:0007669"/>
    <property type="project" value="InterPro"/>
</dbReference>
<sequence length="367" mass="41769">MEKLSMIGHIEDTPRVLRKTYKIRDEYLKAVVDAFTQHDFKKVFFLGSGTSHHVALVIRNIFVNLLKIEGVACVPTIFTNHEPINPSSIYKKEEICIIGFSQHGDSISTCEALKKAKNEGYHTIGVSEQLGSVIEDLADTYCHLVCEEEQIGPETRGYTATIFQFYLIAIEIAKARKLISEEVYSQLDQDAKMLADQLDTAVKESVEWYQRNRNEFLTMKKSSIAGYGYNYPTALESRLKFFETYARPCTGYEMEEQLHGPLRAYNQENFVFLIASAGTELKRVEEVAEYMRTAFTEHVFVVTSENIKITAKDLKFSISTTNLLSPILYVIPFQVLSALICEDVGIDTKVSPIKNRSVSSHYPNNRY</sequence>
<protein>
    <submittedName>
        <fullName evidence="3">Glutamine--fructose-6-phosphate aminotransferase [isomerizing]</fullName>
        <ecNumber evidence="3">2.6.1.16</ecNumber>
    </submittedName>
</protein>
<dbReference type="InterPro" id="IPR001347">
    <property type="entry name" value="SIS_dom"/>
</dbReference>
<accession>A0A644YPC8</accession>
<gene>
    <name evidence="3" type="primary">glmS_31</name>
    <name evidence="3" type="ORF">SDC9_74875</name>
</gene>
<feature type="domain" description="SIS" evidence="2">
    <location>
        <begin position="31"/>
        <end position="178"/>
    </location>
</feature>
<dbReference type="Gene3D" id="3.40.50.10490">
    <property type="entry name" value="Glucose-6-phosphate isomerase like protein, domain 1"/>
    <property type="match status" value="2"/>
</dbReference>
<dbReference type="GO" id="GO:0004360">
    <property type="term" value="F:glutamine-fructose-6-phosphate transaminase (isomerizing) activity"/>
    <property type="evidence" value="ECO:0007669"/>
    <property type="project" value="UniProtKB-EC"/>
</dbReference>
<dbReference type="GO" id="GO:0006047">
    <property type="term" value="P:UDP-N-acetylglucosamine metabolic process"/>
    <property type="evidence" value="ECO:0007669"/>
    <property type="project" value="TreeGrafter"/>
</dbReference>
<dbReference type="GO" id="GO:0006487">
    <property type="term" value="P:protein N-linked glycosylation"/>
    <property type="evidence" value="ECO:0007669"/>
    <property type="project" value="TreeGrafter"/>
</dbReference>
<dbReference type="PANTHER" id="PTHR10937:SF17">
    <property type="entry name" value="GLUCOSAMINE-FRUCTOSE-6-PHOSPHATE AMINOTRANSFERASE"/>
    <property type="match status" value="1"/>
</dbReference>
<keyword evidence="3" id="KW-0032">Aminotransferase</keyword>
<dbReference type="AlphaFoldDB" id="A0A644YPC8"/>
<evidence type="ECO:0000259" key="2">
    <source>
        <dbReference type="PROSITE" id="PS51464"/>
    </source>
</evidence>
<dbReference type="EC" id="2.6.1.16" evidence="3"/>
<name>A0A644YPC8_9ZZZZ</name>
<dbReference type="InterPro" id="IPR035490">
    <property type="entry name" value="GlmS/FrlB_SIS"/>
</dbReference>
<dbReference type="SUPFAM" id="SSF53697">
    <property type="entry name" value="SIS domain"/>
    <property type="match status" value="1"/>
</dbReference>
<comment type="caution">
    <text evidence="3">The sequence shown here is derived from an EMBL/GenBank/DDBJ whole genome shotgun (WGS) entry which is preliminary data.</text>
</comment>
<reference evidence="3" key="1">
    <citation type="submission" date="2019-08" db="EMBL/GenBank/DDBJ databases">
        <authorList>
            <person name="Kucharzyk K."/>
            <person name="Murdoch R.W."/>
            <person name="Higgins S."/>
            <person name="Loffler F."/>
        </authorList>
    </citation>
    <scope>NUCLEOTIDE SEQUENCE</scope>
</reference>
<keyword evidence="3" id="KW-0808">Transferase</keyword>
<dbReference type="PANTHER" id="PTHR10937">
    <property type="entry name" value="GLUCOSAMINE--FRUCTOSE-6-PHOSPHATE AMINOTRANSFERASE, ISOMERIZING"/>
    <property type="match status" value="1"/>
</dbReference>
<evidence type="ECO:0000256" key="1">
    <source>
        <dbReference type="ARBA" id="ARBA00022737"/>
    </source>
</evidence>
<dbReference type="CDD" id="cd05008">
    <property type="entry name" value="SIS_GlmS_GlmD_1"/>
    <property type="match status" value="1"/>
</dbReference>